<evidence type="ECO:0000256" key="1">
    <source>
        <dbReference type="SAM" id="SignalP"/>
    </source>
</evidence>
<dbReference type="AlphaFoldDB" id="A0A1G8KRF3"/>
<proteinExistence type="predicted"/>
<dbReference type="OrthoDB" id="8140134at2"/>
<dbReference type="Proteomes" id="UP000198607">
    <property type="component" value="Unassembled WGS sequence"/>
</dbReference>
<name>A0A1G8KRF3_9RHOO</name>
<gene>
    <name evidence="2" type="ORF">SAMN05660652_03475</name>
</gene>
<dbReference type="EMBL" id="FNCY01000019">
    <property type="protein sequence ID" value="SDI45977.1"/>
    <property type="molecule type" value="Genomic_DNA"/>
</dbReference>
<feature type="signal peptide" evidence="1">
    <location>
        <begin position="1"/>
        <end position="26"/>
    </location>
</feature>
<keyword evidence="1" id="KW-0732">Signal</keyword>
<dbReference type="RefSeq" id="WP_143009908.1">
    <property type="nucleotide sequence ID" value="NZ_FNCY01000019.1"/>
</dbReference>
<evidence type="ECO:0000313" key="2">
    <source>
        <dbReference type="EMBL" id="SDI45977.1"/>
    </source>
</evidence>
<evidence type="ECO:0000313" key="3">
    <source>
        <dbReference type="Proteomes" id="UP000198607"/>
    </source>
</evidence>
<protein>
    <submittedName>
        <fullName evidence="2">Uncharacterized protein</fullName>
    </submittedName>
</protein>
<reference evidence="2 3" key="1">
    <citation type="submission" date="2016-10" db="EMBL/GenBank/DDBJ databases">
        <authorList>
            <person name="de Groot N.N."/>
        </authorList>
    </citation>
    <scope>NUCLEOTIDE SEQUENCE [LARGE SCALE GENOMIC DNA]</scope>
    <source>
        <strain evidence="2 3">DSM 5885</strain>
    </source>
</reference>
<feature type="chain" id="PRO_5011770121" evidence="1">
    <location>
        <begin position="27"/>
        <end position="163"/>
    </location>
</feature>
<sequence length="163" mass="16949">MTMTKRGISWLFALLLGGAVALPALAQQGPGGGPGAQGAGPCTTNCGPGWGGGPGMGPGMGPGPGMGMGPGMGGPGMGRGPRHGMGPGMRFSQRNTAGWSLMTPEERTAHRDKMRSLKTYDECKTVQSAQHALMQQRAKEKGVTLPEPRYNVCDRMKDRGILK</sequence>
<keyword evidence="3" id="KW-1185">Reference proteome</keyword>
<organism evidence="2 3">
    <name type="scientific">Propionivibrio dicarboxylicus</name>
    <dbReference type="NCBI Taxonomy" id="83767"/>
    <lineage>
        <taxon>Bacteria</taxon>
        <taxon>Pseudomonadati</taxon>
        <taxon>Pseudomonadota</taxon>
        <taxon>Betaproteobacteria</taxon>
        <taxon>Rhodocyclales</taxon>
        <taxon>Rhodocyclaceae</taxon>
        <taxon>Propionivibrio</taxon>
    </lineage>
</organism>
<accession>A0A1G8KRF3</accession>
<dbReference type="STRING" id="83767.SAMN05660652_03475"/>